<organism evidence="3 5">
    <name type="scientific">Scale drop disease virus</name>
    <dbReference type="NCBI Taxonomy" id="1697349"/>
    <lineage>
        <taxon>Viruses</taxon>
        <taxon>Varidnaviria</taxon>
        <taxon>Bamfordvirae</taxon>
        <taxon>Nucleocytoviricota</taxon>
        <taxon>Megaviricetes</taxon>
        <taxon>Pimascovirales</taxon>
        <taxon>Pimascovirales incertae sedis</taxon>
        <taxon>Iridoviridae</taxon>
        <taxon>Alphairidovirinae</taxon>
        <taxon>Megalocytivirus</taxon>
        <taxon>Megalocytivirus lates1</taxon>
    </lineage>
</organism>
<dbReference type="InterPro" id="IPR042178">
    <property type="entry name" value="Serpin_sf_1"/>
</dbReference>
<evidence type="ECO:0000313" key="3">
    <source>
        <dbReference type="EMBL" id="AKU37460.1"/>
    </source>
</evidence>
<dbReference type="GO" id="GO:0005615">
    <property type="term" value="C:extracellular space"/>
    <property type="evidence" value="ECO:0007669"/>
    <property type="project" value="InterPro"/>
</dbReference>
<dbReference type="KEGG" id="vg:25479094"/>
<feature type="domain" description="Serpin" evidence="2">
    <location>
        <begin position="3"/>
        <end position="312"/>
    </location>
</feature>
<dbReference type="InterPro" id="IPR042185">
    <property type="entry name" value="Serpin_sf_2"/>
</dbReference>
<accession>A0A0K1L751</accession>
<dbReference type="Gene3D" id="2.30.39.10">
    <property type="entry name" value="Alpha-1-antitrypsin, domain 1"/>
    <property type="match status" value="1"/>
</dbReference>
<dbReference type="OrthoDB" id="14126at10239"/>
<comment type="similarity">
    <text evidence="1">Belongs to the serpin family.</text>
</comment>
<evidence type="ECO:0000313" key="4">
    <source>
        <dbReference type="EMBL" id="QLI60716.1"/>
    </source>
</evidence>
<dbReference type="Proteomes" id="UP000510602">
    <property type="component" value="Segment"/>
</dbReference>
<dbReference type="SMART" id="SM00093">
    <property type="entry name" value="SERPIN"/>
    <property type="match status" value="1"/>
</dbReference>
<reference evidence="3 5" key="1">
    <citation type="journal article" date="2015" name="PLoS Pathog.">
        <title>A Novel Virus Causes Scale Drop Disease in Lates calcarifer.</title>
        <authorList>
            <person name="de Groof A."/>
            <person name="Guelen L."/>
            <person name="Deijs M."/>
            <person name="van der Wal Y."/>
            <person name="Miyata M."/>
            <person name="Ng K.S."/>
            <person name="van Grinsven L."/>
            <person name="Simmelink B."/>
            <person name="Biermann Y."/>
            <person name="Grisez L."/>
            <person name="van Lent J."/>
            <person name="de Ronde A."/>
            <person name="Chang S.F."/>
            <person name="Schrier C."/>
            <person name="van der Hoek L."/>
        </authorList>
    </citation>
    <scope>NUCLEOTIDE SEQUENCE [LARGE SCALE GENOMIC DNA]</scope>
    <source>
        <strain evidence="3">C4575</strain>
    </source>
</reference>
<evidence type="ECO:0000256" key="1">
    <source>
        <dbReference type="RuleBase" id="RU000411"/>
    </source>
</evidence>
<dbReference type="CDD" id="cd00172">
    <property type="entry name" value="serpin"/>
    <property type="match status" value="1"/>
</dbReference>
<evidence type="ECO:0000313" key="6">
    <source>
        <dbReference type="Proteomes" id="UP000510602"/>
    </source>
</evidence>
<keyword evidence="5" id="KW-1185">Reference proteome</keyword>
<evidence type="ECO:0000259" key="2">
    <source>
        <dbReference type="SMART" id="SM00093"/>
    </source>
</evidence>
<name>A0A0K1L751_9VIRU</name>
<dbReference type="InterPro" id="IPR023796">
    <property type="entry name" value="Serpin_dom"/>
</dbReference>
<sequence>MAHAILKYFPSNKNSCISPLGIDYLLEMLLEGAAGNTRTQLLHALQNKIPQSVVQYISARMFVNTTYFEKWTSGIDCVEQIDFKLPESIDTVNKWVRESTKGKISSLFNEIPDRLKAIIANTIYFKDVWQTPFEDTESRPFYLSNGSVVDVDTMNCEDYFMMSDDNTIICLPYKNCKAAMYIILDSTSDPLNWMAPMTLKNVCLYLPKFKIEGDYNINEILKQMGVTDIFTHNCDFSMFTNGEPNQLYVTDVKQKTYICVDENGTEAAAATGCLVADGFSYSKHVQFNANRPFTYLIAEDNCVLFVGRCVDPRDI</sequence>
<dbReference type="GO" id="GO:0004867">
    <property type="term" value="F:serine-type endopeptidase inhibitor activity"/>
    <property type="evidence" value="ECO:0007669"/>
    <property type="project" value="InterPro"/>
</dbReference>
<dbReference type="InterPro" id="IPR036186">
    <property type="entry name" value="Serpin_sf"/>
</dbReference>
<dbReference type="PANTHER" id="PTHR11461:SF372">
    <property type="entry name" value="ACCESSORY GLAND PROTEIN ACP76A-RELATED"/>
    <property type="match status" value="1"/>
</dbReference>
<dbReference type="Proteomes" id="UP000201485">
    <property type="component" value="Segment"/>
</dbReference>
<dbReference type="Pfam" id="PF00079">
    <property type="entry name" value="Serpin"/>
    <property type="match status" value="1"/>
</dbReference>
<gene>
    <name evidence="3" type="ORF">SDDV_045</name>
</gene>
<dbReference type="Gene3D" id="3.30.497.10">
    <property type="entry name" value="Antithrombin, subunit I, domain 2"/>
    <property type="match status" value="1"/>
</dbReference>
<dbReference type="SUPFAM" id="SSF56574">
    <property type="entry name" value="Serpins"/>
    <property type="match status" value="1"/>
</dbReference>
<dbReference type="PANTHER" id="PTHR11461">
    <property type="entry name" value="SERINE PROTEASE INHIBITOR, SERPIN"/>
    <property type="match status" value="1"/>
</dbReference>
<evidence type="ECO:0000313" key="5">
    <source>
        <dbReference type="Proteomes" id="UP000201485"/>
    </source>
</evidence>
<reference evidence="4 6" key="2">
    <citation type="submission" date="2019-10" db="EMBL/GenBank/DDBJ databases">
        <authorList>
            <person name="Kayansamruaj P."/>
        </authorList>
    </citation>
    <scope>NUCLEOTIDE SEQUENCE [LARGE SCALE GENOMIC DNA]</scope>
    <source>
        <strain evidence="4">SDDV_Thai_2019</strain>
    </source>
</reference>
<dbReference type="EMBL" id="KR139659">
    <property type="protein sequence ID" value="AKU37460.1"/>
    <property type="molecule type" value="Genomic_DNA"/>
</dbReference>
<dbReference type="RefSeq" id="YP_009163806.1">
    <property type="nucleotide sequence ID" value="NC_027778.1"/>
</dbReference>
<dbReference type="EMBL" id="MN562489">
    <property type="protein sequence ID" value="QLI60716.1"/>
    <property type="molecule type" value="Genomic_DNA"/>
</dbReference>
<dbReference type="GeneID" id="25479094"/>
<dbReference type="InterPro" id="IPR000215">
    <property type="entry name" value="Serpin_fam"/>
</dbReference>
<proteinExistence type="inferred from homology"/>
<protein>
    <submittedName>
        <fullName evidence="3">ORF_045R</fullName>
    </submittedName>
    <submittedName>
        <fullName evidence="4">Serine proteinase inhibitor</fullName>
    </submittedName>
</protein>